<proteinExistence type="predicted"/>
<dbReference type="KEGG" id="naj:B1756_17980"/>
<evidence type="ECO:0000313" key="3">
    <source>
        <dbReference type="Proteomes" id="UP000250088"/>
    </source>
</evidence>
<accession>A0A2Z2HW21</accession>
<feature type="region of interest" description="Disordered" evidence="1">
    <location>
        <begin position="145"/>
        <end position="179"/>
    </location>
</feature>
<gene>
    <name evidence="2" type="ORF">B1756_17980</name>
</gene>
<sequence length="374" mass="41309">MTDPVARVTVAELETALHCPRRYAFAYVDDLEASDDHAGENGGPTARADLLARAITTALRSGEPEAEELLAVASDRLESLWSGHEGSYHSSAQRRHVRAVLESTLEAYVDQFGVDHARGCRRLLETIERPDDDREHELATELIGPDRPLAASVQESSAVPETERTRTADGGDGESAREQSARIRIDATVDYVTTDGTDLVGVRFVPSASPLGPLRYRSSWDDELLQLVDDHLEKDNEAFDPGPVAALFETSVVLEGLRGLRDRLGLPDRPCRYVQLPVADRWNSSTDWISGSVETTLEAVDLTDVYVDERDYAMDHVHRNRAVDDRLTEFAAGVCSGDHDPTDRWRSIEPNACPECAYAVCCPEYVASEVRFDG</sequence>
<organism evidence="2 3">
    <name type="scientific">Natrarchaeobaculum aegyptiacum</name>
    <dbReference type="NCBI Taxonomy" id="745377"/>
    <lineage>
        <taxon>Archaea</taxon>
        <taxon>Methanobacteriati</taxon>
        <taxon>Methanobacteriota</taxon>
        <taxon>Stenosarchaea group</taxon>
        <taxon>Halobacteria</taxon>
        <taxon>Halobacteriales</taxon>
        <taxon>Natrialbaceae</taxon>
        <taxon>Natrarchaeobaculum</taxon>
    </lineage>
</organism>
<dbReference type="GeneID" id="32896003"/>
<dbReference type="RefSeq" id="WP_086889792.1">
    <property type="nucleotide sequence ID" value="NZ_CP019893.1"/>
</dbReference>
<dbReference type="OrthoDB" id="275334at2157"/>
<dbReference type="AlphaFoldDB" id="A0A2Z2HW21"/>
<keyword evidence="3" id="KW-1185">Reference proteome</keyword>
<protein>
    <submittedName>
        <fullName evidence="2">Uncharacterized protein</fullName>
    </submittedName>
</protein>
<dbReference type="Proteomes" id="UP000250088">
    <property type="component" value="Chromosome"/>
</dbReference>
<dbReference type="EMBL" id="CP019893">
    <property type="protein sequence ID" value="ARS91422.1"/>
    <property type="molecule type" value="Genomic_DNA"/>
</dbReference>
<evidence type="ECO:0000256" key="1">
    <source>
        <dbReference type="SAM" id="MobiDB-lite"/>
    </source>
</evidence>
<name>A0A2Z2HW21_9EURY</name>
<feature type="compositionally biased region" description="Basic and acidic residues" evidence="1">
    <location>
        <begin position="161"/>
        <end position="179"/>
    </location>
</feature>
<evidence type="ECO:0000313" key="2">
    <source>
        <dbReference type="EMBL" id="ARS91422.1"/>
    </source>
</evidence>
<reference evidence="3" key="1">
    <citation type="submission" date="2017-02" db="EMBL/GenBank/DDBJ databases">
        <title>Natronthermophilus aegyptiacus gen. nov.,sp. nov., an aerobic, extremely halophilic alkalithermophilic archaeon isolated from the athalassohaline Wadi An Natrun, Egypt.</title>
        <authorList>
            <person name="Zhao B."/>
        </authorList>
    </citation>
    <scope>NUCLEOTIDE SEQUENCE [LARGE SCALE GENOMIC DNA]</scope>
    <source>
        <strain evidence="3">JW/NM-HA 15</strain>
    </source>
</reference>